<feature type="compositionally biased region" description="Basic residues" evidence="7">
    <location>
        <begin position="1249"/>
        <end position="1262"/>
    </location>
</feature>
<dbReference type="VEuPathDB" id="FungiDB:AeMF1_009403"/>
<dbReference type="InterPro" id="IPR016024">
    <property type="entry name" value="ARM-type_fold"/>
</dbReference>
<dbReference type="Proteomes" id="UP000481153">
    <property type="component" value="Unassembled WGS sequence"/>
</dbReference>
<dbReference type="GO" id="GO:0000779">
    <property type="term" value="C:condensed chromosome, centromeric region"/>
    <property type="evidence" value="ECO:0007669"/>
    <property type="project" value="TreeGrafter"/>
</dbReference>
<dbReference type="Gene3D" id="1.25.10.10">
    <property type="entry name" value="Leucine-rich Repeat Variant"/>
    <property type="match status" value="2"/>
</dbReference>
<feature type="compositionally biased region" description="Acidic residues" evidence="7">
    <location>
        <begin position="1228"/>
        <end position="1245"/>
    </location>
</feature>
<dbReference type="EMBL" id="VJMJ01000029">
    <property type="protein sequence ID" value="KAF0742276.1"/>
    <property type="molecule type" value="Genomic_DNA"/>
</dbReference>
<dbReference type="InterPro" id="IPR011989">
    <property type="entry name" value="ARM-like"/>
</dbReference>
<dbReference type="GO" id="GO:0007076">
    <property type="term" value="P:mitotic chromosome condensation"/>
    <property type="evidence" value="ECO:0007669"/>
    <property type="project" value="InterPro"/>
</dbReference>
<reference evidence="9 10" key="1">
    <citation type="submission" date="2019-07" db="EMBL/GenBank/DDBJ databases">
        <title>Genomics analysis of Aphanomyces spp. identifies a new class of oomycete effector associated with host adaptation.</title>
        <authorList>
            <person name="Gaulin E."/>
        </authorList>
    </citation>
    <scope>NUCLEOTIDE SEQUENCE [LARGE SCALE GENOMIC DNA]</scope>
    <source>
        <strain evidence="9 10">ATCC 201684</strain>
    </source>
</reference>
<evidence type="ECO:0000313" key="9">
    <source>
        <dbReference type="EMBL" id="KAF0742276.1"/>
    </source>
</evidence>
<dbReference type="InterPro" id="IPR026971">
    <property type="entry name" value="CND1/NCAPD3"/>
</dbReference>
<dbReference type="InterPro" id="IPR032682">
    <property type="entry name" value="Cnd1_C"/>
</dbReference>
<sequence>MDFNETWDDLRRCVAYFDLRGITDDDVEDILSQKFQMLDARHKEETYDCLDAIPTSKLERTAECFATILNFIKKDSSAADVFWEKLSGVTKRRFMHRIMLATIDLCMSRVSALAKVAGHNPNEDQSPLSKGLLAANIYIMWLQIPGGSAYGVFMPFVYQDAMWVLLTWAKFMYAPEIEEESTTTAPSGQTKRKQSKKAVAQTFSSTSEVSTYGLDVLDALISLQSETFFDHDVVVTTLDAMFSIAALMAVQDEPVPACRDILLPLYRNHSQLVLARFIPGLALRYKLIPSGSWDKVKHMTIYHNWALKTTDELLRQETQSCDENVLCILQQLCILSPEKTEDRKRVVAALVLLFRHHVLPHNDRTSIFVDFLDSFSRSDKVSCRQFAIETFTQLILNDKWVDKFSIMFKVLFERSRDKSVWVRTKAMAGLTSVLSKGLHKSATQSNILEKMVTEELTSSKEFFGKSSSRVWVQVIELLKERLEDEKKLVRKAALQVLEVLLVVELDMSIVGEIQLKCTDTSILVRKQAMQVLTTLLIKYPTNRELQNVWNWGVLPLVNDPENVVQANCVDLVQEIFFARLVKWYDHRSKGQTIPPSIASVHEQFALLDRMLLGFFQVGTRLLAKGIQDEVAESSSWVILDELSSHLLDNVTKADCSILTKLWQTNQNKSEHTLRMLRVISAVAPRVSALDASKIAAGVEKSLRCFGFQMNVISGAIEALSRLKKKDDWSEALWFACDAVIKETSEKGFDNISELQKALCTMGDLWKSNEGNNLRLQSIQRFLLPQLNDSKTPPEVRAIAFLALGKVSLANQVIAKQSMTMFIRELQTSDNVAIRSNILLILGDLCMQYTSMVEVYVPTIAACFLKPNLLLRRNVLLMLTQLILQGYIKWKDSLLHYFLHLVVDDNADLAHLARHVLSTSLLQKTPNLFTTKFVETIFVLNNTNMPAVSATHSLPLASDELAALSLPGPDKFPKRWKIYQFMLNTMSDFQKVDVTGKITRGILEEVSEQKLPLHANPSEISVNSVERVMQDALLVLSCPEIKLNVRDSTSGDDEDEQEPSSMKEATRNLASKLSKKNLMVNVIPVLIGVKHQLEAKRSPVMRYLLHYLQDLMVSYKDEVTDVLNTDPQLAKEIAFDLKQYKASQITKTRLSLGGTSLNTSTASAGVAATPQLKKYMTPLTRMLRQRKSSMDDSSDDEGITQKLDFLNHPQQQTPQRHVKAVVEPQPVPIEEEEESEDTSNDSDFEEVPIKKKPVASKSKRVRK</sequence>
<gene>
    <name evidence="9" type="ORF">Ae201684_002679</name>
</gene>
<dbReference type="GO" id="GO:0051301">
    <property type="term" value="P:cell division"/>
    <property type="evidence" value="ECO:0007669"/>
    <property type="project" value="UniProtKB-KW"/>
</dbReference>
<name>A0A6G0XPB5_9STRA</name>
<accession>A0A6G0XPB5</accession>
<keyword evidence="4" id="KW-0226">DNA condensation</keyword>
<feature type="region of interest" description="Disordered" evidence="7">
    <location>
        <begin position="1206"/>
        <end position="1262"/>
    </location>
</feature>
<keyword evidence="3" id="KW-0498">Mitosis</keyword>
<dbReference type="GO" id="GO:0042393">
    <property type="term" value="F:histone binding"/>
    <property type="evidence" value="ECO:0007669"/>
    <property type="project" value="TreeGrafter"/>
</dbReference>
<evidence type="ECO:0000256" key="5">
    <source>
        <dbReference type="ARBA" id="ARBA00023242"/>
    </source>
</evidence>
<dbReference type="SUPFAM" id="SSF48371">
    <property type="entry name" value="ARM repeat"/>
    <property type="match status" value="2"/>
</dbReference>
<feature type="domain" description="Condensin complex subunit 1 C-terminal" evidence="8">
    <location>
        <begin position="833"/>
        <end position="941"/>
    </location>
</feature>
<evidence type="ECO:0000256" key="2">
    <source>
        <dbReference type="ARBA" id="ARBA00022618"/>
    </source>
</evidence>
<evidence type="ECO:0000259" key="8">
    <source>
        <dbReference type="Pfam" id="PF12717"/>
    </source>
</evidence>
<keyword evidence="5" id="KW-0539">Nucleus</keyword>
<dbReference type="PANTHER" id="PTHR14222">
    <property type="entry name" value="CONDENSIN"/>
    <property type="match status" value="1"/>
</dbReference>
<evidence type="ECO:0000256" key="7">
    <source>
        <dbReference type="SAM" id="MobiDB-lite"/>
    </source>
</evidence>
<comment type="subcellular location">
    <subcellularLocation>
        <location evidence="1">Nucleus</location>
    </subcellularLocation>
</comment>
<dbReference type="GO" id="GO:0005634">
    <property type="term" value="C:nucleus"/>
    <property type="evidence" value="ECO:0007669"/>
    <property type="project" value="UniProtKB-SubCell"/>
</dbReference>
<dbReference type="Pfam" id="PF12717">
    <property type="entry name" value="Cnd1"/>
    <property type="match status" value="1"/>
</dbReference>
<keyword evidence="10" id="KW-1185">Reference proteome</keyword>
<organism evidence="9 10">
    <name type="scientific">Aphanomyces euteiches</name>
    <dbReference type="NCBI Taxonomy" id="100861"/>
    <lineage>
        <taxon>Eukaryota</taxon>
        <taxon>Sar</taxon>
        <taxon>Stramenopiles</taxon>
        <taxon>Oomycota</taxon>
        <taxon>Saprolegniomycetes</taxon>
        <taxon>Saprolegniales</taxon>
        <taxon>Verrucalvaceae</taxon>
        <taxon>Aphanomyces</taxon>
    </lineage>
</organism>
<evidence type="ECO:0000256" key="3">
    <source>
        <dbReference type="ARBA" id="ARBA00022776"/>
    </source>
</evidence>
<proteinExistence type="predicted"/>
<keyword evidence="6" id="KW-0131">Cell cycle</keyword>
<dbReference type="AlphaFoldDB" id="A0A6G0XPB5"/>
<evidence type="ECO:0000256" key="6">
    <source>
        <dbReference type="ARBA" id="ARBA00023306"/>
    </source>
</evidence>
<evidence type="ECO:0000256" key="1">
    <source>
        <dbReference type="ARBA" id="ARBA00004123"/>
    </source>
</evidence>
<evidence type="ECO:0000313" key="10">
    <source>
        <dbReference type="Proteomes" id="UP000481153"/>
    </source>
</evidence>
<dbReference type="PANTHER" id="PTHR14222:SF1">
    <property type="entry name" value="CONDENSIN-2 COMPLEX SUBUNIT D3"/>
    <property type="match status" value="1"/>
</dbReference>
<protein>
    <recommendedName>
        <fullName evidence="8">Condensin complex subunit 1 C-terminal domain-containing protein</fullName>
    </recommendedName>
</protein>
<comment type="caution">
    <text evidence="9">The sequence shown here is derived from an EMBL/GenBank/DDBJ whole genome shotgun (WGS) entry which is preliminary data.</text>
</comment>
<dbReference type="GO" id="GO:0010032">
    <property type="term" value="P:meiotic chromosome condensation"/>
    <property type="evidence" value="ECO:0007669"/>
    <property type="project" value="TreeGrafter"/>
</dbReference>
<evidence type="ECO:0000256" key="4">
    <source>
        <dbReference type="ARBA" id="ARBA00023067"/>
    </source>
</evidence>
<dbReference type="GO" id="GO:0000796">
    <property type="term" value="C:condensin complex"/>
    <property type="evidence" value="ECO:0007669"/>
    <property type="project" value="TreeGrafter"/>
</dbReference>
<keyword evidence="2" id="KW-0132">Cell division</keyword>